<organism evidence="1 2">
    <name type="scientific">Rubroshorea leprosula</name>
    <dbReference type="NCBI Taxonomy" id="152421"/>
    <lineage>
        <taxon>Eukaryota</taxon>
        <taxon>Viridiplantae</taxon>
        <taxon>Streptophyta</taxon>
        <taxon>Embryophyta</taxon>
        <taxon>Tracheophyta</taxon>
        <taxon>Spermatophyta</taxon>
        <taxon>Magnoliopsida</taxon>
        <taxon>eudicotyledons</taxon>
        <taxon>Gunneridae</taxon>
        <taxon>Pentapetalae</taxon>
        <taxon>rosids</taxon>
        <taxon>malvids</taxon>
        <taxon>Malvales</taxon>
        <taxon>Dipterocarpaceae</taxon>
        <taxon>Rubroshorea</taxon>
    </lineage>
</organism>
<keyword evidence="2" id="KW-1185">Reference proteome</keyword>
<evidence type="ECO:0000313" key="2">
    <source>
        <dbReference type="Proteomes" id="UP001054252"/>
    </source>
</evidence>
<proteinExistence type="predicted"/>
<comment type="caution">
    <text evidence="1">The sequence shown here is derived from an EMBL/GenBank/DDBJ whole genome shotgun (WGS) entry which is preliminary data.</text>
</comment>
<dbReference type="Proteomes" id="UP001054252">
    <property type="component" value="Unassembled WGS sequence"/>
</dbReference>
<name>A0AAV5IT05_9ROSI</name>
<dbReference type="AlphaFoldDB" id="A0AAV5IT05"/>
<reference evidence="1 2" key="1">
    <citation type="journal article" date="2021" name="Commun. Biol.">
        <title>The genome of Shorea leprosula (Dipterocarpaceae) highlights the ecological relevance of drought in aseasonal tropical rainforests.</title>
        <authorList>
            <person name="Ng K.K.S."/>
            <person name="Kobayashi M.J."/>
            <person name="Fawcett J.A."/>
            <person name="Hatakeyama M."/>
            <person name="Paape T."/>
            <person name="Ng C.H."/>
            <person name="Ang C.C."/>
            <person name="Tnah L.H."/>
            <person name="Lee C.T."/>
            <person name="Nishiyama T."/>
            <person name="Sese J."/>
            <person name="O'Brien M.J."/>
            <person name="Copetti D."/>
            <person name="Mohd Noor M.I."/>
            <person name="Ong R.C."/>
            <person name="Putra M."/>
            <person name="Sireger I.Z."/>
            <person name="Indrioko S."/>
            <person name="Kosugi Y."/>
            <person name="Izuno A."/>
            <person name="Isagi Y."/>
            <person name="Lee S.L."/>
            <person name="Shimizu K.K."/>
        </authorList>
    </citation>
    <scope>NUCLEOTIDE SEQUENCE [LARGE SCALE GENOMIC DNA]</scope>
    <source>
        <strain evidence="1">214</strain>
    </source>
</reference>
<evidence type="ECO:0000313" key="1">
    <source>
        <dbReference type="EMBL" id="GKV01359.1"/>
    </source>
</evidence>
<gene>
    <name evidence="1" type="ORF">SLEP1_g13915</name>
</gene>
<dbReference type="EMBL" id="BPVZ01000017">
    <property type="protein sequence ID" value="GKV01359.1"/>
    <property type="molecule type" value="Genomic_DNA"/>
</dbReference>
<sequence>MFPTCLLSLPSFCLPSSFSIKYTSCPVVVLAVAIKRRQSSASSNIRSIEAERKDLGRTLFEHLADVVERWADPFGATARPGSNKKAKVLFQALVGLAIVAVNN</sequence>
<protein>
    <submittedName>
        <fullName evidence="1">Uncharacterized protein</fullName>
    </submittedName>
</protein>
<accession>A0AAV5IT05</accession>